<comment type="function">
    <text evidence="13">Required for the formation of a threonylcarbamoyl group on adenosine at position 37 (t(6)A37) in tRNAs that read codons beginning with adenine.</text>
</comment>
<feature type="binding site" evidence="14">
    <location>
        <position position="141"/>
    </location>
    <ligand>
        <name>L-threonine</name>
        <dbReference type="ChEBI" id="CHEBI:57926"/>
    </ligand>
</feature>
<feature type="binding site" evidence="14">
    <location>
        <position position="68"/>
    </location>
    <ligand>
        <name>L-threonine</name>
        <dbReference type="ChEBI" id="CHEBI:57926"/>
    </ligand>
</feature>
<dbReference type="Gene3D" id="3.90.870.10">
    <property type="entry name" value="DHBP synthase"/>
    <property type="match status" value="1"/>
</dbReference>
<dbReference type="GO" id="GO:0003725">
    <property type="term" value="F:double-stranded RNA binding"/>
    <property type="evidence" value="ECO:0007669"/>
    <property type="project" value="UniProtKB-UniRule"/>
</dbReference>
<dbReference type="FunCoup" id="Q9HLC7">
    <property type="interactions" value="56"/>
</dbReference>
<evidence type="ECO:0000256" key="8">
    <source>
        <dbReference type="ARBA" id="ARBA00022695"/>
    </source>
</evidence>
<feature type="binding site" evidence="14">
    <location>
        <position position="151"/>
    </location>
    <ligand>
        <name>ATP</name>
        <dbReference type="ChEBI" id="CHEBI:30616"/>
    </ligand>
</feature>
<comment type="catalytic activity">
    <reaction evidence="12 13">
        <text>L-threonine + hydrogencarbonate + ATP = L-threonylcarbamoyladenylate + diphosphate + H2O</text>
        <dbReference type="Rhea" id="RHEA:36407"/>
        <dbReference type="ChEBI" id="CHEBI:15377"/>
        <dbReference type="ChEBI" id="CHEBI:17544"/>
        <dbReference type="ChEBI" id="CHEBI:30616"/>
        <dbReference type="ChEBI" id="CHEBI:33019"/>
        <dbReference type="ChEBI" id="CHEBI:57926"/>
        <dbReference type="ChEBI" id="CHEBI:73682"/>
        <dbReference type="EC" id="2.7.7.87"/>
    </reaction>
</comment>
<feature type="binding site" evidence="14">
    <location>
        <position position="36"/>
    </location>
    <ligand>
        <name>L-threonine</name>
        <dbReference type="ChEBI" id="CHEBI:57926"/>
    </ligand>
</feature>
<evidence type="ECO:0000256" key="12">
    <source>
        <dbReference type="ARBA" id="ARBA00048366"/>
    </source>
</evidence>
<reference evidence="16 17" key="1">
    <citation type="journal article" date="2000" name="Nature">
        <title>The genome sequence of the thermoacidophilic scavenger Thermoplasma acidophilum.</title>
        <authorList>
            <person name="Ruepp A."/>
            <person name="Graml W."/>
            <person name="Santos-Martinez M.L."/>
            <person name="Koretke K.K."/>
            <person name="Volker C."/>
            <person name="Mewes H.W."/>
            <person name="Frishman D."/>
            <person name="Stocker S."/>
            <person name="Lupas A.N."/>
            <person name="Baumeister W."/>
        </authorList>
    </citation>
    <scope>NUCLEOTIDE SEQUENCE [LARGE SCALE GENOMIC DNA]</scope>
    <source>
        <strain evidence="17">ATCC 25905 / DSM 1728 / JCM 9062 / NBRC 15155 / AMRC-C165</strain>
    </source>
</reference>
<evidence type="ECO:0000256" key="14">
    <source>
        <dbReference type="PIRSR" id="PIRSR004930-1"/>
    </source>
</evidence>
<evidence type="ECO:0000256" key="10">
    <source>
        <dbReference type="ARBA" id="ARBA00022840"/>
    </source>
</evidence>
<comment type="similarity">
    <text evidence="2 13">Belongs to the SUA5 family.</text>
</comment>
<evidence type="ECO:0000256" key="3">
    <source>
        <dbReference type="ARBA" id="ARBA00012584"/>
    </source>
</evidence>
<dbReference type="KEGG" id="tac:Ta0302"/>
<dbReference type="GO" id="GO:0006450">
    <property type="term" value="P:regulation of translational fidelity"/>
    <property type="evidence" value="ECO:0007669"/>
    <property type="project" value="TreeGrafter"/>
</dbReference>
<dbReference type="Gene3D" id="3.40.50.11030">
    <property type="entry name" value="Threonylcarbamoyl-AMP synthase, C-terminal domain"/>
    <property type="match status" value="1"/>
</dbReference>
<evidence type="ECO:0000256" key="5">
    <source>
        <dbReference type="ARBA" id="ARBA00022490"/>
    </source>
</evidence>
<keyword evidence="10 13" id="KW-0067">ATP-binding</keyword>
<keyword evidence="17" id="KW-1185">Reference proteome</keyword>
<evidence type="ECO:0000256" key="11">
    <source>
        <dbReference type="ARBA" id="ARBA00029774"/>
    </source>
</evidence>
<evidence type="ECO:0000313" key="16">
    <source>
        <dbReference type="EMBL" id="CAC11447.1"/>
    </source>
</evidence>
<evidence type="ECO:0000256" key="4">
    <source>
        <dbReference type="ARBA" id="ARBA00015492"/>
    </source>
</evidence>
<dbReference type="EnsemblBacteria" id="CAC11447">
    <property type="protein sequence ID" value="CAC11447"/>
    <property type="gene ID" value="CAC11447"/>
</dbReference>
<feature type="binding site" evidence="14">
    <location>
        <position position="63"/>
    </location>
    <ligand>
        <name>ATP</name>
        <dbReference type="ChEBI" id="CHEBI:30616"/>
    </ligand>
</feature>
<dbReference type="EC" id="2.7.7.87" evidence="3 13"/>
<dbReference type="PANTHER" id="PTHR17490:SF16">
    <property type="entry name" value="THREONYLCARBAMOYL-AMP SYNTHASE"/>
    <property type="match status" value="1"/>
</dbReference>
<dbReference type="GO" id="GO:0008033">
    <property type="term" value="P:tRNA processing"/>
    <property type="evidence" value="ECO:0007669"/>
    <property type="project" value="UniProtKB-KW"/>
</dbReference>
<dbReference type="eggNOG" id="arCOG01952">
    <property type="taxonomic scope" value="Archaea"/>
</dbReference>
<dbReference type="GO" id="GO:0005524">
    <property type="term" value="F:ATP binding"/>
    <property type="evidence" value="ECO:0007669"/>
    <property type="project" value="UniProtKB-UniRule"/>
</dbReference>
<dbReference type="Pfam" id="PF03481">
    <property type="entry name" value="Sua5_C"/>
    <property type="match status" value="1"/>
</dbReference>
<keyword evidence="8 13" id="KW-0548">Nucleotidyltransferase</keyword>
<organism evidence="16 17">
    <name type="scientific">Thermoplasma acidophilum (strain ATCC 25905 / DSM 1728 / JCM 9062 / NBRC 15155 / AMRC-C165)</name>
    <dbReference type="NCBI Taxonomy" id="273075"/>
    <lineage>
        <taxon>Archaea</taxon>
        <taxon>Methanobacteriati</taxon>
        <taxon>Thermoplasmatota</taxon>
        <taxon>Thermoplasmata</taxon>
        <taxon>Thermoplasmatales</taxon>
        <taxon>Thermoplasmataceae</taxon>
        <taxon>Thermoplasma</taxon>
    </lineage>
</organism>
<dbReference type="RefSeq" id="WP_010900731.1">
    <property type="nucleotide sequence ID" value="NC_002578.1"/>
</dbReference>
<evidence type="ECO:0000256" key="1">
    <source>
        <dbReference type="ARBA" id="ARBA00004496"/>
    </source>
</evidence>
<keyword evidence="5 13" id="KW-0963">Cytoplasm</keyword>
<dbReference type="InterPro" id="IPR005145">
    <property type="entry name" value="Sua5_C"/>
</dbReference>
<keyword evidence="9 13" id="KW-0547">Nucleotide-binding</keyword>
<dbReference type="GO" id="GO:0005737">
    <property type="term" value="C:cytoplasm"/>
    <property type="evidence" value="ECO:0007669"/>
    <property type="project" value="UniProtKB-SubCell"/>
</dbReference>
<feature type="binding site" evidence="14">
    <location>
        <position position="195"/>
    </location>
    <ligand>
        <name>ATP</name>
        <dbReference type="ChEBI" id="CHEBI:30616"/>
    </ligand>
</feature>
<dbReference type="EMBL" id="AL445063">
    <property type="protein sequence ID" value="CAC11447.1"/>
    <property type="molecule type" value="Genomic_DNA"/>
</dbReference>
<feature type="binding site" evidence="14">
    <location>
        <position position="59"/>
    </location>
    <ligand>
        <name>ATP</name>
        <dbReference type="ChEBI" id="CHEBI:30616"/>
    </ligand>
</feature>
<dbReference type="Proteomes" id="UP000001024">
    <property type="component" value="Chromosome"/>
</dbReference>
<evidence type="ECO:0000259" key="15">
    <source>
        <dbReference type="PROSITE" id="PS51163"/>
    </source>
</evidence>
<dbReference type="InParanoid" id="Q9HLC7"/>
<dbReference type="AlphaFoldDB" id="Q9HLC7"/>
<evidence type="ECO:0000256" key="9">
    <source>
        <dbReference type="ARBA" id="ARBA00022741"/>
    </source>
</evidence>
<dbReference type="InterPro" id="IPR050156">
    <property type="entry name" value="TC-AMP_synthase_SUA5"/>
</dbReference>
<proteinExistence type="inferred from homology"/>
<comment type="subcellular location">
    <subcellularLocation>
        <location evidence="1 13">Cytoplasm</location>
    </subcellularLocation>
</comment>
<sequence length="352" mass="38788">MTRIIHIDRSDYRRDQIVDAVDALRSGGTVVFPTETVYGLGALASNPEACKKIFIAKGRPSDNPLIVHISSMEQFFSYSDPDDSYPIEGLNKAWPGPLTVVVRKAQGISDVVTAGLPTVAIRMPDDPIAHDLIEMAGPIAAPSANISTRPSITDSRDAIRFLDGRVDVIIDAGPTRFGIESTIIDITKRPAELLRPGSYAIEDLEPVFGPIVYGDVARGLGEAKIAITPGMKYRHYSPSTKLILAETREVFRQILDTVDEDMVVLATEEMVDGHKKAIIIGTDRDLYSVAHNLFSSFIALDDMHVDLALIHPFEERGIGFALMNRIRKASYRTVKSREDFLDLLGSIREKVN</sequence>
<dbReference type="InterPro" id="IPR017945">
    <property type="entry name" value="DHBP_synth_RibB-like_a/b_dom"/>
</dbReference>
<dbReference type="InterPro" id="IPR010923">
    <property type="entry name" value="T(6)A37_SUA5"/>
</dbReference>
<feature type="binding site" evidence="14">
    <location>
        <position position="236"/>
    </location>
    <ligand>
        <name>ATP</name>
        <dbReference type="ChEBI" id="CHEBI:30616"/>
    </ligand>
</feature>
<gene>
    <name evidence="16" type="ordered locus">Ta0302</name>
</gene>
<feature type="binding site" evidence="14">
    <location>
        <position position="143"/>
    </location>
    <ligand>
        <name>ATP</name>
        <dbReference type="ChEBI" id="CHEBI:30616"/>
    </ligand>
</feature>
<evidence type="ECO:0000256" key="7">
    <source>
        <dbReference type="ARBA" id="ARBA00022694"/>
    </source>
</evidence>
<dbReference type="PaxDb" id="273075-Ta0302"/>
<dbReference type="InterPro" id="IPR006070">
    <property type="entry name" value="Sua5-like_dom"/>
</dbReference>
<dbReference type="Pfam" id="PF01300">
    <property type="entry name" value="Sua5_yciO_yrdC"/>
    <property type="match status" value="1"/>
</dbReference>
<dbReference type="OrthoDB" id="39992at2157"/>
<dbReference type="PROSITE" id="PS51163">
    <property type="entry name" value="YRDC"/>
    <property type="match status" value="1"/>
</dbReference>
<dbReference type="SUPFAM" id="SSF55821">
    <property type="entry name" value="YrdC/RibB"/>
    <property type="match status" value="1"/>
</dbReference>
<evidence type="ECO:0000313" key="17">
    <source>
        <dbReference type="Proteomes" id="UP000001024"/>
    </source>
</evidence>
<dbReference type="GO" id="GO:0000049">
    <property type="term" value="F:tRNA binding"/>
    <property type="evidence" value="ECO:0007669"/>
    <property type="project" value="TreeGrafter"/>
</dbReference>
<feature type="binding site" evidence="14">
    <location>
        <position position="122"/>
    </location>
    <ligand>
        <name>L-threonine</name>
        <dbReference type="ChEBI" id="CHEBI:57926"/>
    </ligand>
</feature>
<dbReference type="InterPro" id="IPR038385">
    <property type="entry name" value="Sua5/YwlC_C"/>
</dbReference>
<feature type="domain" description="YrdC-like" evidence="15">
    <location>
        <begin position="14"/>
        <end position="199"/>
    </location>
</feature>
<keyword evidence="6 13" id="KW-0808">Transferase</keyword>
<evidence type="ECO:0000256" key="2">
    <source>
        <dbReference type="ARBA" id="ARBA00007663"/>
    </source>
</evidence>
<dbReference type="STRING" id="273075.gene:9571519"/>
<dbReference type="HOGENOM" id="CLU_031397_0_1_2"/>
<dbReference type="NCBIfam" id="TIGR00057">
    <property type="entry name" value="L-threonylcarbamoyladenylate synthase"/>
    <property type="match status" value="1"/>
</dbReference>
<dbReference type="PIRSF" id="PIRSF004930">
    <property type="entry name" value="Tln_factor_SUA5"/>
    <property type="match status" value="1"/>
</dbReference>
<dbReference type="GO" id="GO:0061710">
    <property type="term" value="F:L-threonylcarbamoyladenylate synthase"/>
    <property type="evidence" value="ECO:0007669"/>
    <property type="project" value="UniProtKB-EC"/>
</dbReference>
<feature type="binding site" evidence="14">
    <location>
        <position position="118"/>
    </location>
    <ligand>
        <name>ATP</name>
        <dbReference type="ChEBI" id="CHEBI:30616"/>
    </ligand>
</feature>
<name>Q9HLC7_THEAC</name>
<dbReference type="PANTHER" id="PTHR17490">
    <property type="entry name" value="SUA5"/>
    <property type="match status" value="1"/>
</dbReference>
<feature type="binding site" evidence="14">
    <location>
        <position position="181"/>
    </location>
    <ligand>
        <name>L-threonine</name>
        <dbReference type="ChEBI" id="CHEBI:57926"/>
    </ligand>
</feature>
<accession>Q9HLC7</accession>
<protein>
    <recommendedName>
        <fullName evidence="4 13">Threonylcarbamoyl-AMP synthase</fullName>
        <shortName evidence="13">TC-AMP synthase</shortName>
        <ecNumber evidence="3 13">2.7.7.87</ecNumber>
    </recommendedName>
    <alternativeName>
        <fullName evidence="11 13">L-threonylcarbamoyladenylate synthase</fullName>
    </alternativeName>
</protein>
<evidence type="ECO:0000256" key="13">
    <source>
        <dbReference type="PIRNR" id="PIRNR004930"/>
    </source>
</evidence>
<keyword evidence="7 13" id="KW-0819">tRNA processing</keyword>
<evidence type="ECO:0000256" key="6">
    <source>
        <dbReference type="ARBA" id="ARBA00022679"/>
    </source>
</evidence>